<dbReference type="AlphaFoldDB" id="A0A6B2H778"/>
<comment type="caution">
    <text evidence="2">The sequence shown here is derived from an EMBL/GenBank/DDBJ whole genome shotgun (WGS) entry which is preliminary data.</text>
</comment>
<keyword evidence="1" id="KW-0732">Signal</keyword>
<gene>
    <name evidence="2" type="ORF">GWO68_12575</name>
</gene>
<proteinExistence type="predicted"/>
<evidence type="ECO:0000313" key="3">
    <source>
        <dbReference type="Proteomes" id="UP000478546"/>
    </source>
</evidence>
<name>A0A6B2H778_9BACT</name>
<feature type="chain" id="PRO_5025459943" description="MG2 domain-containing protein" evidence="1">
    <location>
        <begin position="28"/>
        <end position="803"/>
    </location>
</feature>
<sequence>MLRSGLVFKLLLVCSCFTGFGAGGALAQNATFKTIAQDFDQYRKKALQEKIFLHLDRPVYTCGETMWFKMYAVDGTVHNPLAISRIGYVEVLDEAQKPVLQGKIALNEGSGNGSFILPATLGSGNYTVRAYTTWMRNFGPEFYFEQPVTIVNTFQTPAMSSTPTLPAYAIQFFPEGGNIVAGVSNKVAFKTTDKRTGKGIAYKGEIRDAKGKKIADIAPYRFGIGHVTFTPEAGMAYTAIVTLPNGQKFEQPLPKVYDQGNALNLQEEVNNQLKITVSQTGQQAAQLYLLGHTRQMIAVSETATINQGAATFLVDKNALADGITHFTVFNADKKPVSERLYFKQPTQLLHLNLATDKQHYTTREKVALDITAQAGPENNTAANLSMAVYRLDSLQATVANSIESYLWLTSDLKGTIENPGYYFSAAGATDSQAIDNLMLTHGWSRFKWEDILDKTPATYSFAPEFGGHWITGQVTSKSTGAPAPGIMTYLASPSKHIRLYSSQSDTNGLIRYEVKDYFGQKEIVVQSDFTKDSTYHFKLFSPFSDKFAARQLPAFKLSDKLYQDLTLRHVQSQVQQAYFGQYTNRFAAAGIDSISFYGHATEQYYLDDYKRFKVMEEVMREYVPGVVVRLRKRNFYFMVVNRPYKTIFEEQPLVLLDGVPVFNVNKIMAFNPLKVNKLEVIASRFFTGQQLYEGVVSYTTYKGDLGGFELDPRALMQEYEGLQLQREFYAPAYDTDTQKQSRLADLRNLLHWAPDLKVKTGTTATSSFYTSDQPGTYLVFIQGLTASGQAGSKVLTFKVGQPL</sequence>
<evidence type="ECO:0008006" key="4">
    <source>
        <dbReference type="Google" id="ProtNLM"/>
    </source>
</evidence>
<evidence type="ECO:0000313" key="2">
    <source>
        <dbReference type="EMBL" id="NDK56756.1"/>
    </source>
</evidence>
<keyword evidence="3" id="KW-1185">Reference proteome</keyword>
<evidence type="ECO:0000256" key="1">
    <source>
        <dbReference type="SAM" id="SignalP"/>
    </source>
</evidence>
<dbReference type="RefSeq" id="WP_162346805.1">
    <property type="nucleotide sequence ID" value="NZ_JAAEAA010000015.1"/>
</dbReference>
<accession>A0A6B2H778</accession>
<dbReference type="EMBL" id="JAAEAA010000015">
    <property type="protein sequence ID" value="NDK56756.1"/>
    <property type="molecule type" value="Genomic_DNA"/>
</dbReference>
<feature type="signal peptide" evidence="1">
    <location>
        <begin position="1"/>
        <end position="27"/>
    </location>
</feature>
<reference evidence="2 3" key="1">
    <citation type="submission" date="2020-01" db="EMBL/GenBank/DDBJ databases">
        <authorList>
            <person name="Kim M.K."/>
        </authorList>
    </citation>
    <scope>NUCLEOTIDE SEQUENCE [LARGE SCALE GENOMIC DNA]</scope>
    <source>
        <strain evidence="2 3">BT213</strain>
    </source>
</reference>
<protein>
    <recommendedName>
        <fullName evidence="4">MG2 domain-containing protein</fullName>
    </recommendedName>
</protein>
<dbReference type="Gene3D" id="2.60.40.1930">
    <property type="match status" value="1"/>
</dbReference>
<dbReference type="Proteomes" id="UP000478546">
    <property type="component" value="Unassembled WGS sequence"/>
</dbReference>
<organism evidence="2 3">
    <name type="scientific">Pontibacter fetidus</name>
    <dbReference type="NCBI Taxonomy" id="2700082"/>
    <lineage>
        <taxon>Bacteria</taxon>
        <taxon>Pseudomonadati</taxon>
        <taxon>Bacteroidota</taxon>
        <taxon>Cytophagia</taxon>
        <taxon>Cytophagales</taxon>
        <taxon>Hymenobacteraceae</taxon>
        <taxon>Pontibacter</taxon>
    </lineage>
</organism>